<evidence type="ECO:0000313" key="1">
    <source>
        <dbReference type="EMBL" id="KAJ8676898.1"/>
    </source>
</evidence>
<name>A0ACC2P0B4_9HYME</name>
<dbReference type="Proteomes" id="UP001239111">
    <property type="component" value="Chromosome 2"/>
</dbReference>
<accession>A0ACC2P0B4</accession>
<reference evidence="1" key="1">
    <citation type="submission" date="2023-04" db="EMBL/GenBank/DDBJ databases">
        <title>A chromosome-level genome assembly of the parasitoid wasp Eretmocerus hayati.</title>
        <authorList>
            <person name="Zhong Y."/>
            <person name="Liu S."/>
            <person name="Liu Y."/>
        </authorList>
    </citation>
    <scope>NUCLEOTIDE SEQUENCE</scope>
    <source>
        <strain evidence="1">ZJU_SS_LIU_2023</strain>
    </source>
</reference>
<comment type="caution">
    <text evidence="1">The sequence shown here is derived from an EMBL/GenBank/DDBJ whole genome shotgun (WGS) entry which is preliminary data.</text>
</comment>
<organism evidence="1 2">
    <name type="scientific">Eretmocerus hayati</name>
    <dbReference type="NCBI Taxonomy" id="131215"/>
    <lineage>
        <taxon>Eukaryota</taxon>
        <taxon>Metazoa</taxon>
        <taxon>Ecdysozoa</taxon>
        <taxon>Arthropoda</taxon>
        <taxon>Hexapoda</taxon>
        <taxon>Insecta</taxon>
        <taxon>Pterygota</taxon>
        <taxon>Neoptera</taxon>
        <taxon>Endopterygota</taxon>
        <taxon>Hymenoptera</taxon>
        <taxon>Apocrita</taxon>
        <taxon>Proctotrupomorpha</taxon>
        <taxon>Chalcidoidea</taxon>
        <taxon>Aphelinidae</taxon>
        <taxon>Aphelininae</taxon>
        <taxon>Eretmocerus</taxon>
    </lineage>
</organism>
<protein>
    <submittedName>
        <fullName evidence="1">Uncharacterized protein</fullName>
    </submittedName>
</protein>
<proteinExistence type="predicted"/>
<keyword evidence="2" id="KW-1185">Reference proteome</keyword>
<gene>
    <name evidence="1" type="ORF">QAD02_012685</name>
</gene>
<evidence type="ECO:0000313" key="2">
    <source>
        <dbReference type="Proteomes" id="UP001239111"/>
    </source>
</evidence>
<dbReference type="EMBL" id="CM056742">
    <property type="protein sequence ID" value="KAJ8676898.1"/>
    <property type="molecule type" value="Genomic_DNA"/>
</dbReference>
<sequence>MDEDVKPGTEGSPIKGYWPQIKDFSIGAEWHFFPTPHGKGPCNGLARCITRNASRTSLQQGSANPILTAKQVFEWAEIAIKQVSFSYVPEDEYGAMEKCLEQRLAPCEIINGTQSFYSFILMADLFGHMIVETTSESSGSRVAEVVT</sequence>